<feature type="compositionally biased region" description="Acidic residues" evidence="6">
    <location>
        <begin position="183"/>
        <end position="197"/>
    </location>
</feature>
<dbReference type="SMART" id="SM00360">
    <property type="entry name" value="RRM"/>
    <property type="match status" value="2"/>
</dbReference>
<evidence type="ECO:0000256" key="3">
    <source>
        <dbReference type="ARBA" id="ARBA00022884"/>
    </source>
</evidence>
<evidence type="ECO:0000256" key="1">
    <source>
        <dbReference type="ARBA" id="ARBA00004123"/>
    </source>
</evidence>
<evidence type="ECO:0000256" key="6">
    <source>
        <dbReference type="SAM" id="MobiDB-lite"/>
    </source>
</evidence>
<dbReference type="InterPro" id="IPR000504">
    <property type="entry name" value="RRM_dom"/>
</dbReference>
<reference evidence="8 9" key="1">
    <citation type="journal article" date="2016" name="Nat. Commun.">
        <title>Extremotolerant tardigrade genome and improved radiotolerance of human cultured cells by tardigrade-unique protein.</title>
        <authorList>
            <person name="Hashimoto T."/>
            <person name="Horikawa D.D."/>
            <person name="Saito Y."/>
            <person name="Kuwahara H."/>
            <person name="Kozuka-Hata H."/>
            <person name="Shin-I T."/>
            <person name="Minakuchi Y."/>
            <person name="Ohishi K."/>
            <person name="Motoyama A."/>
            <person name="Aizu T."/>
            <person name="Enomoto A."/>
            <person name="Kondo K."/>
            <person name="Tanaka S."/>
            <person name="Hara Y."/>
            <person name="Koshikawa S."/>
            <person name="Sagara H."/>
            <person name="Miura T."/>
            <person name="Yokobori S."/>
            <person name="Miyagawa K."/>
            <person name="Suzuki Y."/>
            <person name="Kubo T."/>
            <person name="Oyama M."/>
            <person name="Kohara Y."/>
            <person name="Fujiyama A."/>
            <person name="Arakawa K."/>
            <person name="Katayama T."/>
            <person name="Toyoda A."/>
            <person name="Kunieda T."/>
        </authorList>
    </citation>
    <scope>NUCLEOTIDE SEQUENCE [LARGE SCALE GENOMIC DNA]</scope>
    <source>
        <strain evidence="8 9">YOKOZUNA-1</strain>
    </source>
</reference>
<dbReference type="AlphaFoldDB" id="A0A1D1V8M3"/>
<feature type="domain" description="RRM" evidence="7">
    <location>
        <begin position="77"/>
        <end position="154"/>
    </location>
</feature>
<dbReference type="GO" id="GO:0003729">
    <property type="term" value="F:mRNA binding"/>
    <property type="evidence" value="ECO:0007669"/>
    <property type="project" value="TreeGrafter"/>
</dbReference>
<evidence type="ECO:0000256" key="5">
    <source>
        <dbReference type="PROSITE-ProRule" id="PRU00176"/>
    </source>
</evidence>
<keyword evidence="9" id="KW-1185">Reference proteome</keyword>
<name>A0A1D1V8M3_RAMVA</name>
<evidence type="ECO:0000259" key="7">
    <source>
        <dbReference type="PROSITE" id="PS50102"/>
    </source>
</evidence>
<accession>A0A1D1V8M3</accession>
<dbReference type="STRING" id="947166.A0A1D1V8M3"/>
<feature type="region of interest" description="Disordered" evidence="6">
    <location>
        <begin position="1"/>
        <end position="75"/>
    </location>
</feature>
<proteinExistence type="predicted"/>
<organism evidence="8 9">
    <name type="scientific">Ramazzottius varieornatus</name>
    <name type="common">Water bear</name>
    <name type="synonym">Tardigrade</name>
    <dbReference type="NCBI Taxonomy" id="947166"/>
    <lineage>
        <taxon>Eukaryota</taxon>
        <taxon>Metazoa</taxon>
        <taxon>Ecdysozoa</taxon>
        <taxon>Tardigrada</taxon>
        <taxon>Eutardigrada</taxon>
        <taxon>Parachela</taxon>
        <taxon>Hypsibioidea</taxon>
        <taxon>Ramazzottiidae</taxon>
        <taxon>Ramazzottius</taxon>
    </lineage>
</organism>
<evidence type="ECO:0000313" key="9">
    <source>
        <dbReference type="Proteomes" id="UP000186922"/>
    </source>
</evidence>
<feature type="compositionally biased region" description="Basic residues" evidence="6">
    <location>
        <begin position="367"/>
        <end position="379"/>
    </location>
</feature>
<dbReference type="PROSITE" id="PS50102">
    <property type="entry name" value="RRM"/>
    <property type="match status" value="2"/>
</dbReference>
<dbReference type="PANTHER" id="PTHR48039">
    <property type="entry name" value="RNA-BINDING MOTIF PROTEIN 14B"/>
    <property type="match status" value="1"/>
</dbReference>
<dbReference type="PANTHER" id="PTHR48039:SF5">
    <property type="entry name" value="RNA-BINDING PROTEIN 28"/>
    <property type="match status" value="1"/>
</dbReference>
<feature type="compositionally biased region" description="Basic and acidic residues" evidence="6">
    <location>
        <begin position="161"/>
        <end position="182"/>
    </location>
</feature>
<evidence type="ECO:0000256" key="2">
    <source>
        <dbReference type="ARBA" id="ARBA00022737"/>
    </source>
</evidence>
<dbReference type="EMBL" id="BDGG01000004">
    <property type="protein sequence ID" value="GAU97994.1"/>
    <property type="molecule type" value="Genomic_DNA"/>
</dbReference>
<protein>
    <recommendedName>
        <fullName evidence="7">RRM domain-containing protein</fullName>
    </recommendedName>
</protein>
<gene>
    <name evidence="8" type="primary">RvY_09201-1</name>
    <name evidence="8" type="synonym">RvY_09201.1</name>
    <name evidence="8" type="ORF">RvY_09201</name>
</gene>
<feature type="compositionally biased region" description="Basic residues" evidence="6">
    <location>
        <begin position="407"/>
        <end position="431"/>
    </location>
</feature>
<feature type="region of interest" description="Disordered" evidence="6">
    <location>
        <begin position="161"/>
        <end position="253"/>
    </location>
</feature>
<dbReference type="CDD" id="cd12414">
    <property type="entry name" value="RRM2_RBM28_like"/>
    <property type="match status" value="1"/>
</dbReference>
<dbReference type="CDD" id="cd12415">
    <property type="entry name" value="RRM3_RBM28_like"/>
    <property type="match status" value="1"/>
</dbReference>
<dbReference type="Pfam" id="PF00076">
    <property type="entry name" value="RRM_1"/>
    <property type="match status" value="2"/>
</dbReference>
<dbReference type="InterPro" id="IPR012677">
    <property type="entry name" value="Nucleotide-bd_a/b_plait_sf"/>
</dbReference>
<dbReference type="InterPro" id="IPR051945">
    <property type="entry name" value="RRM_MRD1_RNA_proc_ribogen"/>
</dbReference>
<evidence type="ECO:0000256" key="4">
    <source>
        <dbReference type="ARBA" id="ARBA00023242"/>
    </source>
</evidence>
<keyword evidence="3 5" id="KW-0694">RNA-binding</keyword>
<dbReference type="SUPFAM" id="SSF54928">
    <property type="entry name" value="RNA-binding domain, RBD"/>
    <property type="match status" value="2"/>
</dbReference>
<comment type="caution">
    <text evidence="8">The sequence shown here is derived from an EMBL/GenBank/DDBJ whole genome shotgun (WGS) entry which is preliminary data.</text>
</comment>
<evidence type="ECO:0000313" key="8">
    <source>
        <dbReference type="EMBL" id="GAU97994.1"/>
    </source>
</evidence>
<feature type="region of interest" description="Disordered" evidence="6">
    <location>
        <begin position="341"/>
        <end position="431"/>
    </location>
</feature>
<comment type="subcellular location">
    <subcellularLocation>
        <location evidence="1">Nucleus</location>
    </subcellularLocation>
</comment>
<feature type="compositionally biased region" description="Basic and acidic residues" evidence="6">
    <location>
        <begin position="30"/>
        <end position="50"/>
    </location>
</feature>
<dbReference type="GO" id="GO:0005730">
    <property type="term" value="C:nucleolus"/>
    <property type="evidence" value="ECO:0007669"/>
    <property type="project" value="TreeGrafter"/>
</dbReference>
<sequence length="431" mass="48897">MNFSRRERREHFEKKSQGGSRFPPAFGGNDDQRYPLRSFDRRDFRDERTAPHYQFHGGADGNRSGASGPPRQPSKMGRIILRNLPFSTKESDLHALMGKCGKITEVRIPLKEDGKMRGFAFVQFQSINSAETAVNMFNACKVKDRIIAVDWAVAKSRYEEAKAAKKDEPSKHEDLGKISLRDEDGEAEESVMDDDEDSKSRFTGKNGPEDTTPDATDDTSSDQDEDDDNDEEEEVDEEANVKEKKKPRAPKKINDVEQGRTLFVRNIPFDTTSDQLRDEFKKFGVLKYALVCTHPDSGHSRGNGFVQFRDKESADKCLSAATTGKGISIDQRALAVCVAETPKQRRKADKKNHEKRQQQETEEARKPYRKVIAKHPSRFPRKDDGKSFPPKGKDFSKPNRKPDTKRPLKSKPGKKNFGKKSSKVNGKKKRN</sequence>
<dbReference type="InterPro" id="IPR035979">
    <property type="entry name" value="RBD_domain_sf"/>
</dbReference>
<feature type="compositionally biased region" description="Basic and acidic residues" evidence="6">
    <location>
        <begin position="351"/>
        <end position="366"/>
    </location>
</feature>
<keyword evidence="2" id="KW-0677">Repeat</keyword>
<feature type="compositionally biased region" description="Basic and acidic residues" evidence="6">
    <location>
        <begin position="1"/>
        <end position="16"/>
    </location>
</feature>
<dbReference type="OrthoDB" id="3945418at2759"/>
<feature type="compositionally biased region" description="Basic and acidic residues" evidence="6">
    <location>
        <begin position="380"/>
        <end position="406"/>
    </location>
</feature>
<keyword evidence="4" id="KW-0539">Nucleus</keyword>
<feature type="compositionally biased region" description="Acidic residues" evidence="6">
    <location>
        <begin position="211"/>
        <end position="238"/>
    </location>
</feature>
<dbReference type="Gene3D" id="3.30.70.330">
    <property type="match status" value="2"/>
</dbReference>
<dbReference type="Proteomes" id="UP000186922">
    <property type="component" value="Unassembled WGS sequence"/>
</dbReference>
<feature type="domain" description="RRM" evidence="7">
    <location>
        <begin position="260"/>
        <end position="341"/>
    </location>
</feature>